<keyword evidence="2" id="KW-0732">Signal</keyword>
<dbReference type="OrthoDB" id="214at2759"/>
<organism evidence="3 4">
    <name type="scientific">Diacronema lutheri</name>
    <name type="common">Unicellular marine alga</name>
    <name type="synonym">Monochrysis lutheri</name>
    <dbReference type="NCBI Taxonomy" id="2081491"/>
    <lineage>
        <taxon>Eukaryota</taxon>
        <taxon>Haptista</taxon>
        <taxon>Haptophyta</taxon>
        <taxon>Pavlovophyceae</taxon>
        <taxon>Pavlovales</taxon>
        <taxon>Pavlovaceae</taxon>
        <taxon>Diacronema</taxon>
    </lineage>
</organism>
<dbReference type="Proteomes" id="UP000751190">
    <property type="component" value="Unassembled WGS sequence"/>
</dbReference>
<evidence type="ECO:0000256" key="1">
    <source>
        <dbReference type="SAM" id="MobiDB-lite"/>
    </source>
</evidence>
<dbReference type="AlphaFoldDB" id="A0A8J5XTD1"/>
<proteinExistence type="predicted"/>
<feature type="chain" id="PRO_5035174613" description="Lipid-binding serum glycoprotein N-terminal domain-containing protein" evidence="2">
    <location>
        <begin position="26"/>
        <end position="232"/>
    </location>
</feature>
<keyword evidence="4" id="KW-1185">Reference proteome</keyword>
<feature type="compositionally biased region" description="Low complexity" evidence="1">
    <location>
        <begin position="27"/>
        <end position="40"/>
    </location>
</feature>
<evidence type="ECO:0000313" key="3">
    <source>
        <dbReference type="EMBL" id="KAG8466189.1"/>
    </source>
</evidence>
<sequence>MSVPRGWRQLVRVFALLALATTASSSAAGAPRAPRGASRSSRADEDGPEPSALSATLATLGNLVPRFTYTAKPETLLKIRKRFRPLMTELVVGGDFDPRHNIWTFHTDWTEQLLGGNLGLHGPELQWSKSLFFPGIADVATRVKFIASLDLRTIETRTAMEVSLRRASVFQRGLQLERKVPLDGADGHFKLGLVGAVEFPETIGLSGTSSGLNATEVNIGLHLKRVDLLVDF</sequence>
<name>A0A8J5XTD1_DIALT</name>
<gene>
    <name evidence="3" type="ORF">KFE25_001945</name>
</gene>
<reference evidence="3" key="1">
    <citation type="submission" date="2021-05" db="EMBL/GenBank/DDBJ databases">
        <title>The genome of the haptophyte Pavlova lutheri (Diacronema luteri, Pavlovales) - a model for lipid biosynthesis in eukaryotic algae.</title>
        <authorList>
            <person name="Hulatt C.J."/>
            <person name="Posewitz M.C."/>
        </authorList>
    </citation>
    <scope>NUCLEOTIDE SEQUENCE</scope>
    <source>
        <strain evidence="3">NIVA-4/92</strain>
    </source>
</reference>
<comment type="caution">
    <text evidence="3">The sequence shown here is derived from an EMBL/GenBank/DDBJ whole genome shotgun (WGS) entry which is preliminary data.</text>
</comment>
<feature type="region of interest" description="Disordered" evidence="1">
    <location>
        <begin position="27"/>
        <end position="52"/>
    </location>
</feature>
<accession>A0A8J5XTD1</accession>
<dbReference type="EMBL" id="JAGTXO010000008">
    <property type="protein sequence ID" value="KAG8466189.1"/>
    <property type="molecule type" value="Genomic_DNA"/>
</dbReference>
<evidence type="ECO:0000313" key="4">
    <source>
        <dbReference type="Proteomes" id="UP000751190"/>
    </source>
</evidence>
<evidence type="ECO:0000256" key="2">
    <source>
        <dbReference type="SAM" id="SignalP"/>
    </source>
</evidence>
<evidence type="ECO:0008006" key="5">
    <source>
        <dbReference type="Google" id="ProtNLM"/>
    </source>
</evidence>
<feature type="signal peptide" evidence="2">
    <location>
        <begin position="1"/>
        <end position="25"/>
    </location>
</feature>
<protein>
    <recommendedName>
        <fullName evidence="5">Lipid-binding serum glycoprotein N-terminal domain-containing protein</fullName>
    </recommendedName>
</protein>